<organism evidence="1 2">
    <name type="scientific">Trifolium pratense</name>
    <name type="common">Red clover</name>
    <dbReference type="NCBI Taxonomy" id="57577"/>
    <lineage>
        <taxon>Eukaryota</taxon>
        <taxon>Viridiplantae</taxon>
        <taxon>Streptophyta</taxon>
        <taxon>Embryophyta</taxon>
        <taxon>Tracheophyta</taxon>
        <taxon>Spermatophyta</taxon>
        <taxon>Magnoliopsida</taxon>
        <taxon>eudicotyledons</taxon>
        <taxon>Gunneridae</taxon>
        <taxon>Pentapetalae</taxon>
        <taxon>rosids</taxon>
        <taxon>fabids</taxon>
        <taxon>Fabales</taxon>
        <taxon>Fabaceae</taxon>
        <taxon>Papilionoideae</taxon>
        <taxon>50 kb inversion clade</taxon>
        <taxon>NPAAA clade</taxon>
        <taxon>Hologalegina</taxon>
        <taxon>IRL clade</taxon>
        <taxon>Trifolieae</taxon>
        <taxon>Trifolium</taxon>
    </lineage>
</organism>
<reference evidence="1" key="1">
    <citation type="submission" date="2023-10" db="EMBL/GenBank/DDBJ databases">
        <authorList>
            <person name="Rodriguez Cubillos JULIANA M."/>
            <person name="De Vega J."/>
        </authorList>
    </citation>
    <scope>NUCLEOTIDE SEQUENCE</scope>
</reference>
<evidence type="ECO:0000313" key="2">
    <source>
        <dbReference type="Proteomes" id="UP001177021"/>
    </source>
</evidence>
<evidence type="ECO:0000313" key="1">
    <source>
        <dbReference type="EMBL" id="CAJ2677259.1"/>
    </source>
</evidence>
<name>A0ACB0MA42_TRIPR</name>
<sequence length="1767" mass="202189">MAKRKGRGRPKGSSVQKKAKQSANVETAILDNPSNELEMEFREEQETGEYGFTLSESPVPVDLGFVEEHETGTMAKRKGRGRPKGSSVQKKAKQSANAETAVLDNPSNELEIDPEFMEEQETAARADALEQRMGNVENTLDEIRLLLRERSRPRQRQGRTRRRPSPTEHGDRSDGSMVSGESRPRLPRYQGHRRKLEIPIFKGDDAYGWLVRIERYFRLNEVRVRDKLDAAVIALEDKALNWFVWWEEQTASRTWDEFKLSLIRRFQPGILQNPLGPLLNLKQKGTVMEFREQFETLVAPVRREERVMLDSIFLNGLKEEIQAELKLYDCRDLAEIMDRALLLEEKNDALMKRGAGGKEKGEWKDRGGAVKFRDPGDFGGAKRDSDKRGAVGGDKFKGKWLSSAELEDRHKKGLCFKCGDKWGRDHTCKFKHMSLRLCDWSSEEEKELIAEEESGEEEPVRELKNLQLSLHSREGFTSNKSFKVWVRVGERQVRTLIDSGATSNFITSGLVKELKLPVVDTPTYVIEVGNGEKVRNNGVCEGLQFNIQGVEFKQHFFIMELSGSEMVLGMDWLASLGNIEANFSNLCLKCELDGKKYTIQGDPTMCNSQATWKTMIKALSDEGMGFYIHTVSGDVTEAVEGGDMSEWGKVINEFATVFNMPSGLPPIREHDHAILLKPDANIPNLRPYRYPYYQKNEIEKIVKEMMQAGIIRHITSPFSSPVLLVKKKDGGWRFCTDYRALNKVWTDISMDFIGGLPKVQGVDTIMVVVDRLTKYAHFLPVKHPYTAKDIAELFIKEIVRLHGFPSSIVSDRDKVFLSSFWAEVFKQAGTRLKYSSAYHPQSDGQTEVVNRCLETYLRCLTGRQPKQWRRWLAWAEYWYNTNYHASLKSTPFEALYGRVPPVLIRGDVSLSSVEEVNKLTAERNVMLREMQEQLLKAQDQMRAQANKHRREVEYQVGDMVYLKIQPYKLRKLANRFNQKLSPRYYGPYEIEQKIGAVAYKLKLPDDSRVHPVFHASLLKKAISPNVESQPLPACMNEQWQLEPGPEEAMDTRRNEQGEVEVLVKWQGLPEFENSWESVEKMRKEFPGFLLEVKESFEGGGTMAKRKGRGRSKGSSVQKKAKQSANAETDALDNPSNELEVDPEFVEEQETGTHRFTISDSPVLVDPGFVAEQDTDMPKKGGRGRPKRSRDQNCQESDRRNLSSPVNLSNMVENVHGCEESENADLQDYVVDNPSNKLEVAPGFVEEQERDMPKKRGHGRPKRSRDQTCQESVHRNTTSSISPSTMLQVVHECEESGSAVRPNKKEQQQQSRVQNYHRNPENTDIYDDSSNMREDSPVDKEESDVEYFKTLMQRGRGRPGGSMNQKLKNHPQNADGKVRPKKNVRGRTRGLILEMKRKQSPDGKLDVVIHPTRIVAVGPGRNDFITDLSIILRKNARFNVNKWSRVPQGTRDTIVEKVLNNWRLPDTDMVRKAIIDEAGRLYRNWRNRLHEHYLVFETKEEALKHVPDDVDKSDWKFLVDYFSSPSFEIMSMKNKASKAKQRTHHTSGRKSFQAASFDARDPVTGEEPDLQKLWQITHIRANGEWVDETSKEINDKVAEQIDERLLENAEDGVATIEPEIIKTAFKSVVGKKSYMQGFGEGLSESSSSARVQKLEAELDAQRMETENAKKECNEIRAKLVEVESQLAEERRKREESEARLQDRQKEMQEINSQVQTAIQSALSQYCPPKTEASTSSDHEKIAELEAQLHEAEDVITDIRSELARYRLY</sequence>
<dbReference type="Proteomes" id="UP001177021">
    <property type="component" value="Unassembled WGS sequence"/>
</dbReference>
<keyword evidence="2" id="KW-1185">Reference proteome</keyword>
<protein>
    <submittedName>
        <fullName evidence="1">Uncharacterized protein</fullName>
    </submittedName>
</protein>
<comment type="caution">
    <text evidence="1">The sequence shown here is derived from an EMBL/GenBank/DDBJ whole genome shotgun (WGS) entry which is preliminary data.</text>
</comment>
<gene>
    <name evidence="1" type="ORF">MILVUS5_LOCUS39809</name>
</gene>
<accession>A0ACB0MA42</accession>
<proteinExistence type="predicted"/>
<dbReference type="EMBL" id="CASHSV030000823">
    <property type="protein sequence ID" value="CAJ2677259.1"/>
    <property type="molecule type" value="Genomic_DNA"/>
</dbReference>